<evidence type="ECO:0000256" key="2">
    <source>
        <dbReference type="ARBA" id="ARBA00023125"/>
    </source>
</evidence>
<evidence type="ECO:0000313" key="6">
    <source>
        <dbReference type="Proteomes" id="UP001243364"/>
    </source>
</evidence>
<dbReference type="Proteomes" id="UP001243364">
    <property type="component" value="Unassembled WGS sequence"/>
</dbReference>
<dbReference type="InterPro" id="IPR036388">
    <property type="entry name" value="WH-like_DNA-bd_sf"/>
</dbReference>
<dbReference type="InterPro" id="IPR000835">
    <property type="entry name" value="HTH_MarR-typ"/>
</dbReference>
<dbReference type="PROSITE" id="PS50995">
    <property type="entry name" value="HTH_MARR_2"/>
    <property type="match status" value="1"/>
</dbReference>
<dbReference type="PRINTS" id="PR00598">
    <property type="entry name" value="HTHMARR"/>
</dbReference>
<organism evidence="5 6">
    <name type="scientific">Streptomyces achromogenes</name>
    <dbReference type="NCBI Taxonomy" id="67255"/>
    <lineage>
        <taxon>Bacteria</taxon>
        <taxon>Bacillati</taxon>
        <taxon>Actinomycetota</taxon>
        <taxon>Actinomycetes</taxon>
        <taxon>Kitasatosporales</taxon>
        <taxon>Streptomycetaceae</taxon>
        <taxon>Streptomyces</taxon>
    </lineage>
</organism>
<feature type="domain" description="HTH marR-type" evidence="4">
    <location>
        <begin position="17"/>
        <end position="151"/>
    </location>
</feature>
<sequence>MTAGYADSSDDGGWTNRGRQARQVADAVESLVACWLAAAEEASPRLPARQLHALRTVRGRPELNLTALAEHLGVGLPTASRLCDRLEAAGLLERTAQPHSRREVRLVLTDYGHRVLADVAERGVRRLTPVFEAMTPAQCAALEHGLSAFHQARTATDSPASCRGPAAPDG</sequence>
<dbReference type="InterPro" id="IPR039422">
    <property type="entry name" value="MarR/SlyA-like"/>
</dbReference>
<gene>
    <name evidence="5" type="ORF">QFZ56_000585</name>
</gene>
<evidence type="ECO:0000259" key="4">
    <source>
        <dbReference type="PROSITE" id="PS50995"/>
    </source>
</evidence>
<dbReference type="PROSITE" id="PS01117">
    <property type="entry name" value="HTH_MARR_1"/>
    <property type="match status" value="1"/>
</dbReference>
<dbReference type="PANTHER" id="PTHR33164">
    <property type="entry name" value="TRANSCRIPTIONAL REGULATOR, MARR FAMILY"/>
    <property type="match status" value="1"/>
</dbReference>
<evidence type="ECO:0000313" key="5">
    <source>
        <dbReference type="EMBL" id="MDQ0681622.1"/>
    </source>
</evidence>
<dbReference type="PANTHER" id="PTHR33164:SF103">
    <property type="entry name" value="REGULATORY PROTEIN MARR"/>
    <property type="match status" value="1"/>
</dbReference>
<proteinExistence type="predicted"/>
<dbReference type="Gene3D" id="1.10.10.10">
    <property type="entry name" value="Winged helix-like DNA-binding domain superfamily/Winged helix DNA-binding domain"/>
    <property type="match status" value="1"/>
</dbReference>
<dbReference type="EMBL" id="JAUSYA010000001">
    <property type="protein sequence ID" value="MDQ0681622.1"/>
    <property type="molecule type" value="Genomic_DNA"/>
</dbReference>
<keyword evidence="3" id="KW-0804">Transcription</keyword>
<comment type="caution">
    <text evidence="5">The sequence shown here is derived from an EMBL/GenBank/DDBJ whole genome shotgun (WGS) entry which is preliminary data.</text>
</comment>
<evidence type="ECO:0000256" key="3">
    <source>
        <dbReference type="ARBA" id="ARBA00023163"/>
    </source>
</evidence>
<keyword evidence="2 5" id="KW-0238">DNA-binding</keyword>
<protein>
    <submittedName>
        <fullName evidence="5">DNA-binding MarR family transcriptional regulator</fullName>
    </submittedName>
</protein>
<reference evidence="5 6" key="1">
    <citation type="submission" date="2023-07" db="EMBL/GenBank/DDBJ databases">
        <title>Comparative genomics of wheat-associated soil bacteria to identify genetic determinants of phenazine resistance.</title>
        <authorList>
            <person name="Mouncey N."/>
        </authorList>
    </citation>
    <scope>NUCLEOTIDE SEQUENCE [LARGE SCALE GENOMIC DNA]</scope>
    <source>
        <strain evidence="5 6">W4I19-2</strain>
    </source>
</reference>
<dbReference type="InterPro" id="IPR036390">
    <property type="entry name" value="WH_DNA-bd_sf"/>
</dbReference>
<dbReference type="InterPro" id="IPR023187">
    <property type="entry name" value="Tscrpt_reg_MarR-type_CS"/>
</dbReference>
<evidence type="ECO:0000256" key="1">
    <source>
        <dbReference type="ARBA" id="ARBA00023015"/>
    </source>
</evidence>
<accession>A0ABU0PTA0</accession>
<dbReference type="SUPFAM" id="SSF46785">
    <property type="entry name" value="Winged helix' DNA-binding domain"/>
    <property type="match status" value="1"/>
</dbReference>
<dbReference type="GO" id="GO:0003677">
    <property type="term" value="F:DNA binding"/>
    <property type="evidence" value="ECO:0007669"/>
    <property type="project" value="UniProtKB-KW"/>
</dbReference>
<dbReference type="Pfam" id="PF01047">
    <property type="entry name" value="MarR"/>
    <property type="match status" value="1"/>
</dbReference>
<keyword evidence="1" id="KW-0805">Transcription regulation</keyword>
<name>A0ABU0PTA0_STRAH</name>
<keyword evidence="6" id="KW-1185">Reference proteome</keyword>
<dbReference type="SMART" id="SM00347">
    <property type="entry name" value="HTH_MARR"/>
    <property type="match status" value="1"/>
</dbReference>